<dbReference type="Pfam" id="PF00753">
    <property type="entry name" value="Lactamase_B"/>
    <property type="match status" value="1"/>
</dbReference>
<reference evidence="3" key="1">
    <citation type="journal article" date="2014" name="Environ. Microbiol.">
        <title>Comparative genomics of the marine bacterial genus Glaciecola reveals the high degree of genomic diversity and genomic characteristic for cold adaptation.</title>
        <authorList>
            <person name="Qin Q.L."/>
            <person name="Xie B.B."/>
            <person name="Yu Y."/>
            <person name="Shu Y.L."/>
            <person name="Rong J.C."/>
            <person name="Zhang Y.J."/>
            <person name="Zhao D.L."/>
            <person name="Chen X.L."/>
            <person name="Zhang X.Y."/>
            <person name="Chen B."/>
            <person name="Zhou B.C."/>
            <person name="Zhang Y.Z."/>
        </authorList>
    </citation>
    <scope>NUCLEOTIDE SEQUENCE [LARGE SCALE GENOMIC DNA]</scope>
    <source>
        <strain evidence="3">LMG 21857</strain>
    </source>
</reference>
<organism evidence="2 3">
    <name type="scientific">Paraglaciecola polaris LMG 21857</name>
    <dbReference type="NCBI Taxonomy" id="1129793"/>
    <lineage>
        <taxon>Bacteria</taxon>
        <taxon>Pseudomonadati</taxon>
        <taxon>Pseudomonadota</taxon>
        <taxon>Gammaproteobacteria</taxon>
        <taxon>Alteromonadales</taxon>
        <taxon>Alteromonadaceae</taxon>
        <taxon>Paraglaciecola</taxon>
    </lineage>
</organism>
<evidence type="ECO:0000313" key="2">
    <source>
        <dbReference type="EMBL" id="GAC32449.1"/>
    </source>
</evidence>
<dbReference type="InterPro" id="IPR001279">
    <property type="entry name" value="Metallo-B-lactamas"/>
</dbReference>
<dbReference type="SMART" id="SM00849">
    <property type="entry name" value="Lactamase_B"/>
    <property type="match status" value="1"/>
</dbReference>
<dbReference type="STRING" id="1129793.GPLA_1535"/>
<keyword evidence="2" id="KW-0378">Hydrolase</keyword>
<protein>
    <submittedName>
        <fullName evidence="2">Zn-dependent hydrolase</fullName>
    </submittedName>
</protein>
<dbReference type="AlphaFoldDB" id="K6YI93"/>
<proteinExistence type="predicted"/>
<dbReference type="GO" id="GO:0016787">
    <property type="term" value="F:hydrolase activity"/>
    <property type="evidence" value="ECO:0007669"/>
    <property type="project" value="UniProtKB-KW"/>
</dbReference>
<dbReference type="Gene3D" id="3.60.15.10">
    <property type="entry name" value="Ribonuclease Z/Hydroxyacylglutathione hydrolase-like"/>
    <property type="match status" value="1"/>
</dbReference>
<dbReference type="EMBL" id="BAER01000038">
    <property type="protein sequence ID" value="GAC32449.1"/>
    <property type="molecule type" value="Genomic_DNA"/>
</dbReference>
<evidence type="ECO:0000313" key="3">
    <source>
        <dbReference type="Proteomes" id="UP000006322"/>
    </source>
</evidence>
<comment type="caution">
    <text evidence="2">The sequence shown here is derived from an EMBL/GenBank/DDBJ whole genome shotgun (WGS) entry which is preliminary data.</text>
</comment>
<evidence type="ECO:0000259" key="1">
    <source>
        <dbReference type="SMART" id="SM00849"/>
    </source>
</evidence>
<dbReference type="InterPro" id="IPR036866">
    <property type="entry name" value="RibonucZ/Hydroxyglut_hydro"/>
</dbReference>
<keyword evidence="3" id="KW-1185">Reference proteome</keyword>
<dbReference type="PANTHER" id="PTHR42951">
    <property type="entry name" value="METALLO-BETA-LACTAMASE DOMAIN-CONTAINING"/>
    <property type="match status" value="1"/>
</dbReference>
<accession>K6YI93</accession>
<dbReference type="PANTHER" id="PTHR42951:SF17">
    <property type="entry name" value="METALLO-BETA-LACTAMASE DOMAIN-CONTAINING PROTEIN"/>
    <property type="match status" value="1"/>
</dbReference>
<feature type="domain" description="Metallo-beta-lactamase" evidence="1">
    <location>
        <begin position="10"/>
        <end position="209"/>
    </location>
</feature>
<name>K6YI93_9ALTE</name>
<dbReference type="OrthoDB" id="9802991at2"/>
<dbReference type="RefSeq" id="WP_007104247.1">
    <property type="nucleotide sequence ID" value="NZ_BAER01000038.1"/>
</dbReference>
<dbReference type="SUPFAM" id="SSF56281">
    <property type="entry name" value="Metallo-hydrolase/oxidoreductase"/>
    <property type="match status" value="1"/>
</dbReference>
<dbReference type="InterPro" id="IPR050855">
    <property type="entry name" value="NDM-1-like"/>
</dbReference>
<sequence>MKLHHLPGYIQSIYLVEYASGLMLLDGCTRADVDDVKRFITDELKRPFSDLKTVVVTHMHPDHAGAAHTLRKLTGCKLVSADVAHSWYKGLSGWLMYLTDLALARWVAGRLGRKRKSLWYAKTLKPDIKLTDRQTIPGFDEWCVFETPGHTDRDLSIMHMPSRRMYVADLVVKVKNRFIPPFPVFFPRLYGGSIERLIEIQPYSLLLAHGGEVQLNNEDYTHLRSCVPKGPQTPWRVVKAKARRKLGLKKSKLNC</sequence>
<gene>
    <name evidence="2" type="ORF">GPLA_1535</name>
</gene>
<dbReference type="Proteomes" id="UP000006322">
    <property type="component" value="Unassembled WGS sequence"/>
</dbReference>